<dbReference type="InterPro" id="IPR029063">
    <property type="entry name" value="SAM-dependent_MTases_sf"/>
</dbReference>
<keyword evidence="1" id="KW-0812">Transmembrane</keyword>
<dbReference type="Gene3D" id="3.40.50.150">
    <property type="entry name" value="Vaccinia Virus protein VP39"/>
    <property type="match status" value="1"/>
</dbReference>
<comment type="caution">
    <text evidence="3">The sequence shown here is derived from an EMBL/GenBank/DDBJ whole genome shotgun (WGS) entry which is preliminary data.</text>
</comment>
<feature type="transmembrane region" description="Helical" evidence="1">
    <location>
        <begin position="176"/>
        <end position="194"/>
    </location>
</feature>
<keyword evidence="1" id="KW-1133">Transmembrane helix</keyword>
<dbReference type="EMBL" id="MFEK01000014">
    <property type="protein sequence ID" value="OGE78146.1"/>
    <property type="molecule type" value="Genomic_DNA"/>
</dbReference>
<feature type="domain" description="Methyltransferase type 11" evidence="2">
    <location>
        <begin position="43"/>
        <end position="133"/>
    </location>
</feature>
<accession>A0A1F5NKB7</accession>
<evidence type="ECO:0000313" key="4">
    <source>
        <dbReference type="Proteomes" id="UP000176864"/>
    </source>
</evidence>
<dbReference type="CDD" id="cd02440">
    <property type="entry name" value="AdoMet_MTases"/>
    <property type="match status" value="1"/>
</dbReference>
<dbReference type="GO" id="GO:0008757">
    <property type="term" value="F:S-adenosylmethionine-dependent methyltransferase activity"/>
    <property type="evidence" value="ECO:0007669"/>
    <property type="project" value="InterPro"/>
</dbReference>
<evidence type="ECO:0000259" key="2">
    <source>
        <dbReference type="Pfam" id="PF08241"/>
    </source>
</evidence>
<sequence length="249" mass="28872">MDLDVFEKNYQLENRYWWYLARSYVFDKLLSRFFPNSTGKQIIDIGCGSGGVIPMLSKHGQVLGLDIEPLALEFCRSKGFENVALMKGYYDTGLPSESADLVALFDVLEHFEDDERALAETNRILKPGGHALISVPAFKFLWSELDDAAHHFRRYTRQDMEQKLARHGFEIIKSSYLFFFVFPLVFIHKLFGMGKKRENPKFRYQEFPSLLNKALVIPSKLEAFLLNFLRFPIGSTLVVLARKKDYNLH</sequence>
<dbReference type="PANTHER" id="PTHR43861:SF1">
    <property type="entry name" value="TRANS-ACONITATE 2-METHYLTRANSFERASE"/>
    <property type="match status" value="1"/>
</dbReference>
<evidence type="ECO:0000313" key="3">
    <source>
        <dbReference type="EMBL" id="OGE78146.1"/>
    </source>
</evidence>
<dbReference type="AlphaFoldDB" id="A0A1F5NKB7"/>
<dbReference type="Pfam" id="PF08241">
    <property type="entry name" value="Methyltransf_11"/>
    <property type="match status" value="1"/>
</dbReference>
<reference evidence="3 4" key="1">
    <citation type="journal article" date="2016" name="Nat. Commun.">
        <title>Thousands of microbial genomes shed light on interconnected biogeochemical processes in an aquifer system.</title>
        <authorList>
            <person name="Anantharaman K."/>
            <person name="Brown C.T."/>
            <person name="Hug L.A."/>
            <person name="Sharon I."/>
            <person name="Castelle C.J."/>
            <person name="Probst A.J."/>
            <person name="Thomas B.C."/>
            <person name="Singh A."/>
            <person name="Wilkins M.J."/>
            <person name="Karaoz U."/>
            <person name="Brodie E.L."/>
            <person name="Williams K.H."/>
            <person name="Hubbard S.S."/>
            <person name="Banfield J.F."/>
        </authorList>
    </citation>
    <scope>NUCLEOTIDE SEQUENCE [LARGE SCALE GENOMIC DNA]</scope>
</reference>
<name>A0A1F5NKB7_9BACT</name>
<dbReference type="Proteomes" id="UP000176864">
    <property type="component" value="Unassembled WGS sequence"/>
</dbReference>
<evidence type="ECO:0000256" key="1">
    <source>
        <dbReference type="SAM" id="Phobius"/>
    </source>
</evidence>
<organism evidence="3 4">
    <name type="scientific">Candidatus Doudnabacteria bacterium RIFCSPHIGHO2_01_FULL_46_14</name>
    <dbReference type="NCBI Taxonomy" id="1817824"/>
    <lineage>
        <taxon>Bacteria</taxon>
        <taxon>Candidatus Doudnaibacteriota</taxon>
    </lineage>
</organism>
<proteinExistence type="predicted"/>
<dbReference type="InterPro" id="IPR013216">
    <property type="entry name" value="Methyltransf_11"/>
</dbReference>
<dbReference type="SUPFAM" id="SSF53335">
    <property type="entry name" value="S-adenosyl-L-methionine-dependent methyltransferases"/>
    <property type="match status" value="1"/>
</dbReference>
<keyword evidence="1" id="KW-0472">Membrane</keyword>
<dbReference type="STRING" id="1817824.A2751_03215"/>
<protein>
    <recommendedName>
        <fullName evidence="2">Methyltransferase type 11 domain-containing protein</fullName>
    </recommendedName>
</protein>
<gene>
    <name evidence="3" type="ORF">A2751_03215</name>
</gene>
<dbReference type="PANTHER" id="PTHR43861">
    <property type="entry name" value="TRANS-ACONITATE 2-METHYLTRANSFERASE-RELATED"/>
    <property type="match status" value="1"/>
</dbReference>